<protein>
    <recommendedName>
        <fullName evidence="7">GAF domain-containing protein</fullName>
    </recommendedName>
</protein>
<reference evidence="5 6" key="1">
    <citation type="journal article" date="2016" name="Nat. Commun.">
        <title>Thousands of microbial genomes shed light on interconnected biogeochemical processes in an aquifer system.</title>
        <authorList>
            <person name="Anantharaman K."/>
            <person name="Brown C.T."/>
            <person name="Hug L.A."/>
            <person name="Sharon I."/>
            <person name="Castelle C.J."/>
            <person name="Probst A.J."/>
            <person name="Thomas B.C."/>
            <person name="Singh A."/>
            <person name="Wilkins M.J."/>
            <person name="Karaoz U."/>
            <person name="Brodie E.L."/>
            <person name="Williams K.H."/>
            <person name="Hubbard S.S."/>
            <person name="Banfield J.F."/>
        </authorList>
    </citation>
    <scope>NUCLEOTIDE SEQUENCE [LARGE SCALE GENOMIC DNA]</scope>
</reference>
<evidence type="ECO:0008006" key="7">
    <source>
        <dbReference type="Google" id="ProtNLM"/>
    </source>
</evidence>
<dbReference type="AlphaFoldDB" id="A0A1F2UGR0"/>
<dbReference type="GO" id="GO:0016791">
    <property type="term" value="F:phosphatase activity"/>
    <property type="evidence" value="ECO:0007669"/>
    <property type="project" value="TreeGrafter"/>
</dbReference>
<dbReference type="Gene3D" id="3.60.40.10">
    <property type="entry name" value="PPM-type phosphatase domain"/>
    <property type="match status" value="1"/>
</dbReference>
<dbReference type="Pfam" id="PF01590">
    <property type="entry name" value="GAF"/>
    <property type="match status" value="1"/>
</dbReference>
<dbReference type="SMART" id="SM00065">
    <property type="entry name" value="GAF"/>
    <property type="match status" value="1"/>
</dbReference>
<evidence type="ECO:0000259" key="4">
    <source>
        <dbReference type="SMART" id="SM00331"/>
    </source>
</evidence>
<dbReference type="Proteomes" id="UP000178086">
    <property type="component" value="Unassembled WGS sequence"/>
</dbReference>
<feature type="domain" description="GAF" evidence="3">
    <location>
        <begin position="47"/>
        <end position="195"/>
    </location>
</feature>
<dbReference type="EMBL" id="MELI01000103">
    <property type="protein sequence ID" value="OFW32229.1"/>
    <property type="molecule type" value="Genomic_DNA"/>
</dbReference>
<dbReference type="InterPro" id="IPR003018">
    <property type="entry name" value="GAF"/>
</dbReference>
<dbReference type="SUPFAM" id="SSF55781">
    <property type="entry name" value="GAF domain-like"/>
    <property type="match status" value="1"/>
</dbReference>
<evidence type="ECO:0000256" key="1">
    <source>
        <dbReference type="ARBA" id="ARBA00022801"/>
    </source>
</evidence>
<dbReference type="Pfam" id="PF07228">
    <property type="entry name" value="SpoIIE"/>
    <property type="match status" value="1"/>
</dbReference>
<organism evidence="5 6">
    <name type="scientific">Candidatus Aquicultor primus</name>
    <dbReference type="NCBI Taxonomy" id="1797195"/>
    <lineage>
        <taxon>Bacteria</taxon>
        <taxon>Bacillati</taxon>
        <taxon>Actinomycetota</taxon>
        <taxon>Candidatus Aquicultoria</taxon>
        <taxon>Candidatus Aquicultorales</taxon>
        <taxon>Candidatus Aquicultoraceae</taxon>
        <taxon>Candidatus Aquicultor</taxon>
    </lineage>
</organism>
<evidence type="ECO:0000259" key="3">
    <source>
        <dbReference type="SMART" id="SM00065"/>
    </source>
</evidence>
<evidence type="ECO:0000256" key="2">
    <source>
        <dbReference type="SAM" id="MobiDB-lite"/>
    </source>
</evidence>
<feature type="domain" description="PPM-type phosphatase" evidence="4">
    <location>
        <begin position="216"/>
        <end position="430"/>
    </location>
</feature>
<gene>
    <name evidence="5" type="ORF">A2074_05715</name>
</gene>
<feature type="region of interest" description="Disordered" evidence="2">
    <location>
        <begin position="1"/>
        <end position="21"/>
    </location>
</feature>
<dbReference type="InterPro" id="IPR029016">
    <property type="entry name" value="GAF-like_dom_sf"/>
</dbReference>
<dbReference type="Gene3D" id="3.30.450.40">
    <property type="match status" value="1"/>
</dbReference>
<dbReference type="PANTHER" id="PTHR43156:SF2">
    <property type="entry name" value="STAGE II SPORULATION PROTEIN E"/>
    <property type="match status" value="1"/>
</dbReference>
<dbReference type="PANTHER" id="PTHR43156">
    <property type="entry name" value="STAGE II SPORULATION PROTEIN E-RELATED"/>
    <property type="match status" value="1"/>
</dbReference>
<evidence type="ECO:0000313" key="5">
    <source>
        <dbReference type="EMBL" id="OFW32229.1"/>
    </source>
</evidence>
<dbReference type="InterPro" id="IPR001932">
    <property type="entry name" value="PPM-type_phosphatase-like_dom"/>
</dbReference>
<proteinExistence type="predicted"/>
<dbReference type="SUPFAM" id="SSF81606">
    <property type="entry name" value="PP2C-like"/>
    <property type="match status" value="1"/>
</dbReference>
<dbReference type="InterPro" id="IPR052016">
    <property type="entry name" value="Bact_Sigma-Reg"/>
</dbReference>
<comment type="caution">
    <text evidence="5">The sequence shown here is derived from an EMBL/GenBank/DDBJ whole genome shotgun (WGS) entry which is preliminary data.</text>
</comment>
<keyword evidence="1" id="KW-0378">Hydrolase</keyword>
<dbReference type="InterPro" id="IPR036457">
    <property type="entry name" value="PPM-type-like_dom_sf"/>
</dbReference>
<dbReference type="SMART" id="SM00331">
    <property type="entry name" value="PP2C_SIG"/>
    <property type="match status" value="1"/>
</dbReference>
<name>A0A1F2UGR0_9ACTN</name>
<evidence type="ECO:0000313" key="6">
    <source>
        <dbReference type="Proteomes" id="UP000178086"/>
    </source>
</evidence>
<sequence>MTHAPEKRHPQTDVEEEQSRREKQLAETIRIANVLLEAANIIGSTLDTDLVLERFSELVAEITNLERNIIFLYDPLEHSHKIAAEYNGGIAIGTSFSGEEFGEEFFDIYRSGRATVIDIDDPNLSPATRRTMDSFNAKTGLFVPLVAGERILGSIGMDNPGRRHEFNQREIELASGLAKQAAVAIENSRLYKAQLNIADSLQRSMLPTRIPTIPGAEIGVVYSSATEEAKVGGDFYDIFDLEGKFALIIGDVSGKGIEAASYTSMVKYAMRAHLYLNPTPSYAVTQVNKFVRRQVNHAVFITAFCSIFDPATGVLNFVNAGHPYPCLLDKVVNKCTFLTTNDPAISIIADYEYHEKEVTIGTDNLFVAYTDGVLEARSDAELFGEERLEETLLAFVDEPAQKLADAIIDACLKFSKGRLTDDIALLVMKRV</sequence>
<accession>A0A1F2UGR0</accession>